<name>A0A9D2PKV8_9FIRM</name>
<evidence type="ECO:0000313" key="3">
    <source>
        <dbReference type="Proteomes" id="UP000823904"/>
    </source>
</evidence>
<reference evidence="2" key="2">
    <citation type="submission" date="2021-04" db="EMBL/GenBank/DDBJ databases">
        <authorList>
            <person name="Gilroy R."/>
        </authorList>
    </citation>
    <scope>NUCLEOTIDE SEQUENCE</scope>
    <source>
        <strain evidence="2">ChiSjej3B21-8574</strain>
    </source>
</reference>
<dbReference type="PANTHER" id="PTHR44167:SF24">
    <property type="entry name" value="SERINE_THREONINE-PROTEIN KINASE CHK2"/>
    <property type="match status" value="1"/>
</dbReference>
<accession>A0A9D2PKV8</accession>
<feature type="domain" description="Protein kinase" evidence="1">
    <location>
        <begin position="38"/>
        <end position="357"/>
    </location>
</feature>
<reference evidence="2" key="1">
    <citation type="journal article" date="2021" name="PeerJ">
        <title>Extensive microbial diversity within the chicken gut microbiome revealed by metagenomics and culture.</title>
        <authorList>
            <person name="Gilroy R."/>
            <person name="Ravi A."/>
            <person name="Getino M."/>
            <person name="Pursley I."/>
            <person name="Horton D.L."/>
            <person name="Alikhan N.F."/>
            <person name="Baker D."/>
            <person name="Gharbi K."/>
            <person name="Hall N."/>
            <person name="Watson M."/>
            <person name="Adriaenssens E.M."/>
            <person name="Foster-Nyarko E."/>
            <person name="Jarju S."/>
            <person name="Secka A."/>
            <person name="Antonio M."/>
            <person name="Oren A."/>
            <person name="Chaudhuri R.R."/>
            <person name="La Ragione R."/>
            <person name="Hildebrand F."/>
            <person name="Pallen M.J."/>
        </authorList>
    </citation>
    <scope>NUCLEOTIDE SEQUENCE</scope>
    <source>
        <strain evidence="2">ChiSjej3B21-8574</strain>
    </source>
</reference>
<dbReference type="InterPro" id="IPR011009">
    <property type="entry name" value="Kinase-like_dom_sf"/>
</dbReference>
<dbReference type="PROSITE" id="PS00108">
    <property type="entry name" value="PROTEIN_KINASE_ST"/>
    <property type="match status" value="1"/>
</dbReference>
<protein>
    <recommendedName>
        <fullName evidence="1">Protein kinase domain-containing protein</fullName>
    </recommendedName>
</protein>
<organism evidence="2 3">
    <name type="scientific">Candidatus Anaerostipes avistercoris</name>
    <dbReference type="NCBI Taxonomy" id="2838462"/>
    <lineage>
        <taxon>Bacteria</taxon>
        <taxon>Bacillati</taxon>
        <taxon>Bacillota</taxon>
        <taxon>Clostridia</taxon>
        <taxon>Lachnospirales</taxon>
        <taxon>Lachnospiraceae</taxon>
        <taxon>Anaerostipes</taxon>
    </lineage>
</organism>
<sequence>MLERGKIFRAGNGKTEKFLCYLKDVDDELDYRKTGIAFEACKELANGGRKCASCPEKCQETKKYYIKAIDKQKLIEKRRQLGKQRFEHSEYYVYLCCHLKERDLVALLREELIPAYLVPPQYIFNLPEGESRNVKITGTAYPYRGRSWQDVMRECRGIMKPEEFLLLKEKVIFQLLYAVKALHQLPGDLVHRDLKPSNITIEKSGGSYADDLLVSIIDWDWVCIKESADDPFADIAGGTSGFAHPNSLIRNQKGILNAIPSRRWDYYSAALTIFYILEEQYHFREDERYWEDRKAFSLREMPKTKKYLDECCRDAAQSLGCAQMLRRMLQKMMGEDLEYRNQYQDIQDAIDDFEQYLYVRHSKEFSKYFRSRYLLHNSDQRYCRDRLMQICCRYKNGTKTENFYYALAERDAVTVELEGKKTVILYRCGTEILHGFLLSDDWRWSDSKQIAKDMRERERLSGGKENGELEILYLAEGADDETDLF</sequence>
<proteinExistence type="predicted"/>
<evidence type="ECO:0000313" key="2">
    <source>
        <dbReference type="EMBL" id="HJC51473.1"/>
    </source>
</evidence>
<gene>
    <name evidence="2" type="ORF">H9754_13045</name>
</gene>
<dbReference type="InterPro" id="IPR000719">
    <property type="entry name" value="Prot_kinase_dom"/>
</dbReference>
<dbReference type="PROSITE" id="PS50011">
    <property type="entry name" value="PROTEIN_KINASE_DOM"/>
    <property type="match status" value="1"/>
</dbReference>
<dbReference type="Proteomes" id="UP000823904">
    <property type="component" value="Unassembled WGS sequence"/>
</dbReference>
<dbReference type="SUPFAM" id="SSF56112">
    <property type="entry name" value="Protein kinase-like (PK-like)"/>
    <property type="match status" value="1"/>
</dbReference>
<dbReference type="SMART" id="SM00220">
    <property type="entry name" value="S_TKc"/>
    <property type="match status" value="1"/>
</dbReference>
<dbReference type="PANTHER" id="PTHR44167">
    <property type="entry name" value="OVARIAN-SPECIFIC SERINE/THREONINE-PROTEIN KINASE LOK-RELATED"/>
    <property type="match status" value="1"/>
</dbReference>
<dbReference type="Pfam" id="PF00069">
    <property type="entry name" value="Pkinase"/>
    <property type="match status" value="1"/>
</dbReference>
<dbReference type="EMBL" id="DWWD01000048">
    <property type="protein sequence ID" value="HJC51473.1"/>
    <property type="molecule type" value="Genomic_DNA"/>
</dbReference>
<dbReference type="Gene3D" id="1.10.510.10">
    <property type="entry name" value="Transferase(Phosphotransferase) domain 1"/>
    <property type="match status" value="1"/>
</dbReference>
<dbReference type="GO" id="GO:0004672">
    <property type="term" value="F:protein kinase activity"/>
    <property type="evidence" value="ECO:0007669"/>
    <property type="project" value="InterPro"/>
</dbReference>
<dbReference type="AlphaFoldDB" id="A0A9D2PKV8"/>
<dbReference type="InterPro" id="IPR008271">
    <property type="entry name" value="Ser/Thr_kinase_AS"/>
</dbReference>
<dbReference type="GO" id="GO:0005524">
    <property type="term" value="F:ATP binding"/>
    <property type="evidence" value="ECO:0007669"/>
    <property type="project" value="InterPro"/>
</dbReference>
<evidence type="ECO:0000259" key="1">
    <source>
        <dbReference type="PROSITE" id="PS50011"/>
    </source>
</evidence>
<comment type="caution">
    <text evidence="2">The sequence shown here is derived from an EMBL/GenBank/DDBJ whole genome shotgun (WGS) entry which is preliminary data.</text>
</comment>